<feature type="chain" id="PRO_5021504475" description="Peptidase M14 domain-containing protein" evidence="9">
    <location>
        <begin position="29"/>
        <end position="614"/>
    </location>
</feature>
<keyword evidence="9" id="KW-0732">Signal</keyword>
<organism evidence="11 12">
    <name type="scientific">Litorilituus lipolyticus</name>
    <dbReference type="NCBI Taxonomy" id="2491017"/>
    <lineage>
        <taxon>Bacteria</taxon>
        <taxon>Pseudomonadati</taxon>
        <taxon>Pseudomonadota</taxon>
        <taxon>Gammaproteobacteria</taxon>
        <taxon>Alteromonadales</taxon>
        <taxon>Colwelliaceae</taxon>
        <taxon>Litorilituus</taxon>
    </lineage>
</organism>
<feature type="transmembrane region" description="Helical" evidence="8">
    <location>
        <begin position="589"/>
        <end position="606"/>
    </location>
</feature>
<evidence type="ECO:0000313" key="12">
    <source>
        <dbReference type="Proteomes" id="UP000315303"/>
    </source>
</evidence>
<dbReference type="InterPro" id="IPR000834">
    <property type="entry name" value="Peptidase_M14"/>
</dbReference>
<reference evidence="11 12" key="1">
    <citation type="submission" date="2019-01" db="EMBL/GenBank/DDBJ databases">
        <title>Litorilituus lipolytica sp. nov., isolated from intertidal sand of the Yellow Sea in China.</title>
        <authorList>
            <person name="Liu A."/>
        </authorList>
    </citation>
    <scope>NUCLEOTIDE SEQUENCE [LARGE SCALE GENOMIC DNA]</scope>
    <source>
        <strain evidence="11 12">RZ04</strain>
    </source>
</reference>
<comment type="similarity">
    <text evidence="2 7">Belongs to the peptidase M14 family.</text>
</comment>
<comment type="caution">
    <text evidence="11">The sequence shown here is derived from an EMBL/GenBank/DDBJ whole genome shotgun (WGS) entry which is preliminary data.</text>
</comment>
<evidence type="ECO:0000256" key="1">
    <source>
        <dbReference type="ARBA" id="ARBA00001947"/>
    </source>
</evidence>
<dbReference type="GO" id="GO:0004181">
    <property type="term" value="F:metallocarboxypeptidase activity"/>
    <property type="evidence" value="ECO:0007669"/>
    <property type="project" value="InterPro"/>
</dbReference>
<keyword evidence="8" id="KW-0812">Transmembrane</keyword>
<feature type="active site" description="Proton donor/acceptor" evidence="7">
    <location>
        <position position="339"/>
    </location>
</feature>
<dbReference type="Pfam" id="PF00246">
    <property type="entry name" value="Peptidase_M14"/>
    <property type="match status" value="1"/>
</dbReference>
<dbReference type="Proteomes" id="UP000315303">
    <property type="component" value="Unassembled WGS sequence"/>
</dbReference>
<evidence type="ECO:0000259" key="10">
    <source>
        <dbReference type="PROSITE" id="PS52035"/>
    </source>
</evidence>
<comment type="cofactor">
    <cofactor evidence="1">
        <name>Zn(2+)</name>
        <dbReference type="ChEBI" id="CHEBI:29105"/>
    </cofactor>
</comment>
<feature type="domain" description="Peptidase M14" evidence="10">
    <location>
        <begin position="61"/>
        <end position="384"/>
    </location>
</feature>
<sequence>MRKGEFVMKHYAVLFVALLSVVANQVCSETFTYTEVSSGNGNIPLGYPVPTPVDSLTPIDGFRSYQSLDLRHQQLAAQTPLIERILVGESYNGRSIWAYKFSDENNTKLNGGLEGSALINGGIHAREWQSPEALTGYMEALFEGRENKYIEQYLLENLTLVLIPVLNIDGFLQTQRYFNKVTDLASYPREGRMRRKNMRAVDEDIETLADNLHGIDLNRNNNPYWATNPNGSSSDRSSLIYHGSSVASEPETKALQQAAIVAGEERLRFYTDTHSFSQIYFTPMTGEDRRDNVTAELAKVMRAANSYKYNYGPSSAGSGIGSTDEYFANTYQIPSYTLEIEPLSSASEYGGFGVSHDGFILPNSEVSRMREETSKAALAGLYAMTEPPVVTGITISHQGEIVWQQEWQGTNTGAELVTLLEQVLLADTTYQLRISFNKPMRRVIDNEVVAFSNLSQAQGIKLYWQYLHNSEEKEFEISDEQGGWLLDGFAHYKTDSYQIDFKLPSDFDWQSTTRLNLKIETTDMVGQKLDANPSTVADWQDGHWQGYENALGNSSDSGGVDKSMRLIDDNSALFPVVEQPKEEPKTSSSGGAAGFFIGLICFIVLCRRKGLSYK</sequence>
<keyword evidence="6" id="KW-0482">Metalloprotease</keyword>
<evidence type="ECO:0000313" key="11">
    <source>
        <dbReference type="EMBL" id="TPH15570.1"/>
    </source>
</evidence>
<evidence type="ECO:0000256" key="8">
    <source>
        <dbReference type="SAM" id="Phobius"/>
    </source>
</evidence>
<protein>
    <recommendedName>
        <fullName evidence="10">Peptidase M14 domain-containing protein</fullName>
    </recommendedName>
</protein>
<dbReference type="EMBL" id="SAWY01000019">
    <property type="protein sequence ID" value="TPH15570.1"/>
    <property type="molecule type" value="Genomic_DNA"/>
</dbReference>
<gene>
    <name evidence="11" type="ORF">EPA86_08290</name>
</gene>
<keyword evidence="12" id="KW-1185">Reference proteome</keyword>
<evidence type="ECO:0000256" key="4">
    <source>
        <dbReference type="ARBA" id="ARBA00022801"/>
    </source>
</evidence>
<dbReference type="Gene3D" id="3.40.630.10">
    <property type="entry name" value="Zn peptidases"/>
    <property type="match status" value="1"/>
</dbReference>
<dbReference type="GO" id="GO:0006508">
    <property type="term" value="P:proteolysis"/>
    <property type="evidence" value="ECO:0007669"/>
    <property type="project" value="UniProtKB-KW"/>
</dbReference>
<dbReference type="PANTHER" id="PTHR11705">
    <property type="entry name" value="PROTEASE FAMILY M14 CARBOXYPEPTIDASE A,B"/>
    <property type="match status" value="1"/>
</dbReference>
<evidence type="ECO:0000256" key="6">
    <source>
        <dbReference type="ARBA" id="ARBA00023049"/>
    </source>
</evidence>
<dbReference type="GO" id="GO:0005615">
    <property type="term" value="C:extracellular space"/>
    <property type="evidence" value="ECO:0007669"/>
    <property type="project" value="TreeGrafter"/>
</dbReference>
<evidence type="ECO:0000256" key="9">
    <source>
        <dbReference type="SAM" id="SignalP"/>
    </source>
</evidence>
<dbReference type="GO" id="GO:0008270">
    <property type="term" value="F:zinc ion binding"/>
    <property type="evidence" value="ECO:0007669"/>
    <property type="project" value="InterPro"/>
</dbReference>
<keyword evidence="3" id="KW-0645">Protease</keyword>
<dbReference type="PROSITE" id="PS52035">
    <property type="entry name" value="PEPTIDASE_M14"/>
    <property type="match status" value="1"/>
</dbReference>
<keyword evidence="8" id="KW-1133">Transmembrane helix</keyword>
<feature type="signal peptide" evidence="9">
    <location>
        <begin position="1"/>
        <end position="28"/>
    </location>
</feature>
<proteinExistence type="inferred from homology"/>
<dbReference type="SMART" id="SM00631">
    <property type="entry name" value="Zn_pept"/>
    <property type="match status" value="1"/>
</dbReference>
<evidence type="ECO:0000256" key="2">
    <source>
        <dbReference type="ARBA" id="ARBA00005988"/>
    </source>
</evidence>
<dbReference type="PRINTS" id="PR00765">
    <property type="entry name" value="CRBOXYPTASEA"/>
</dbReference>
<evidence type="ECO:0000256" key="5">
    <source>
        <dbReference type="ARBA" id="ARBA00022833"/>
    </source>
</evidence>
<accession>A0A502KV26</accession>
<dbReference type="AlphaFoldDB" id="A0A502KV26"/>
<evidence type="ECO:0000256" key="3">
    <source>
        <dbReference type="ARBA" id="ARBA00022670"/>
    </source>
</evidence>
<dbReference type="OrthoDB" id="9811296at2"/>
<dbReference type="SUPFAM" id="SSF53187">
    <property type="entry name" value="Zn-dependent exopeptidases"/>
    <property type="match status" value="1"/>
</dbReference>
<name>A0A502KV26_9GAMM</name>
<keyword evidence="5" id="KW-0862">Zinc</keyword>
<keyword evidence="4" id="KW-0378">Hydrolase</keyword>
<dbReference type="PANTHER" id="PTHR11705:SF143">
    <property type="entry name" value="SLL0236 PROTEIN"/>
    <property type="match status" value="1"/>
</dbReference>
<keyword evidence="8" id="KW-0472">Membrane</keyword>
<evidence type="ECO:0000256" key="7">
    <source>
        <dbReference type="PROSITE-ProRule" id="PRU01379"/>
    </source>
</evidence>